<protein>
    <submittedName>
        <fullName evidence="1">Uncharacterized protein</fullName>
    </submittedName>
</protein>
<proteinExistence type="predicted"/>
<gene>
    <name evidence="1" type="ORF">S01H1_85610</name>
</gene>
<accession>X0XG24</accession>
<feature type="non-terminal residue" evidence="1">
    <location>
        <position position="1"/>
    </location>
</feature>
<feature type="non-terminal residue" evidence="1">
    <location>
        <position position="79"/>
    </location>
</feature>
<name>X0XG24_9ZZZZ</name>
<evidence type="ECO:0000313" key="1">
    <source>
        <dbReference type="EMBL" id="GAG42050.1"/>
    </source>
</evidence>
<comment type="caution">
    <text evidence="1">The sequence shown here is derived from an EMBL/GenBank/DDBJ whole genome shotgun (WGS) entry which is preliminary data.</text>
</comment>
<dbReference type="AlphaFoldDB" id="X0XG24"/>
<reference evidence="1" key="1">
    <citation type="journal article" date="2014" name="Front. Microbiol.">
        <title>High frequency of phylogenetically diverse reductive dehalogenase-homologous genes in deep subseafloor sedimentary metagenomes.</title>
        <authorList>
            <person name="Kawai M."/>
            <person name="Futagami T."/>
            <person name="Toyoda A."/>
            <person name="Takaki Y."/>
            <person name="Nishi S."/>
            <person name="Hori S."/>
            <person name="Arai W."/>
            <person name="Tsubouchi T."/>
            <person name="Morono Y."/>
            <person name="Uchiyama I."/>
            <person name="Ito T."/>
            <person name="Fujiyama A."/>
            <person name="Inagaki F."/>
            <person name="Takami H."/>
        </authorList>
    </citation>
    <scope>NUCLEOTIDE SEQUENCE</scope>
    <source>
        <strain evidence="1">Expedition CK06-06</strain>
    </source>
</reference>
<organism evidence="1">
    <name type="scientific">marine sediment metagenome</name>
    <dbReference type="NCBI Taxonomy" id="412755"/>
    <lineage>
        <taxon>unclassified sequences</taxon>
        <taxon>metagenomes</taxon>
        <taxon>ecological metagenomes</taxon>
    </lineage>
</organism>
<dbReference type="EMBL" id="BARS01058870">
    <property type="protein sequence ID" value="GAG42050.1"/>
    <property type="molecule type" value="Genomic_DNA"/>
</dbReference>
<sequence>AKEFSAQRTDYLLCNRPGEMQKRIVRRHRVVVCPGEWPILPAEFEITPDTVMRLEAVDAKVGLYYRDLFAHKLGSVPSE</sequence>